<feature type="compositionally biased region" description="Polar residues" evidence="1">
    <location>
        <begin position="1"/>
        <end position="16"/>
    </location>
</feature>
<feature type="transmembrane region" description="Helical" evidence="2">
    <location>
        <begin position="115"/>
        <end position="133"/>
    </location>
</feature>
<dbReference type="EMBL" id="JAKOGI010000423">
    <property type="protein sequence ID" value="KAJ8435274.1"/>
    <property type="molecule type" value="Genomic_DNA"/>
</dbReference>
<reference evidence="3" key="1">
    <citation type="submission" date="2022-04" db="EMBL/GenBank/DDBJ databases">
        <title>Carnegiea gigantea Genome sequencing and assembly v2.</title>
        <authorList>
            <person name="Copetti D."/>
            <person name="Sanderson M.J."/>
            <person name="Burquez A."/>
            <person name="Wojciechowski M.F."/>
        </authorList>
    </citation>
    <scope>NUCLEOTIDE SEQUENCE</scope>
    <source>
        <strain evidence="3">SGP5-SGP5p</strain>
        <tissue evidence="3">Aerial part</tissue>
    </source>
</reference>
<name>A0A9Q1K1W7_9CARY</name>
<organism evidence="3 4">
    <name type="scientific">Carnegiea gigantea</name>
    <dbReference type="NCBI Taxonomy" id="171969"/>
    <lineage>
        <taxon>Eukaryota</taxon>
        <taxon>Viridiplantae</taxon>
        <taxon>Streptophyta</taxon>
        <taxon>Embryophyta</taxon>
        <taxon>Tracheophyta</taxon>
        <taxon>Spermatophyta</taxon>
        <taxon>Magnoliopsida</taxon>
        <taxon>eudicotyledons</taxon>
        <taxon>Gunneridae</taxon>
        <taxon>Pentapetalae</taxon>
        <taxon>Caryophyllales</taxon>
        <taxon>Cactineae</taxon>
        <taxon>Cactaceae</taxon>
        <taxon>Cactoideae</taxon>
        <taxon>Echinocereeae</taxon>
        <taxon>Carnegiea</taxon>
    </lineage>
</organism>
<feature type="region of interest" description="Disordered" evidence="1">
    <location>
        <begin position="1"/>
        <end position="25"/>
    </location>
</feature>
<proteinExistence type="predicted"/>
<evidence type="ECO:0000313" key="4">
    <source>
        <dbReference type="Proteomes" id="UP001153076"/>
    </source>
</evidence>
<evidence type="ECO:0008006" key="5">
    <source>
        <dbReference type="Google" id="ProtNLM"/>
    </source>
</evidence>
<keyword evidence="2" id="KW-0472">Membrane</keyword>
<keyword evidence="2" id="KW-0812">Transmembrane</keyword>
<protein>
    <recommendedName>
        <fullName evidence="5">Transmembrane protein</fullName>
    </recommendedName>
</protein>
<dbReference type="Proteomes" id="UP001153076">
    <property type="component" value="Unassembled WGS sequence"/>
</dbReference>
<sequence length="171" mass="19006">MRKTGLSTTVTPSPTFRSADGDSSDTVHAADAPLCWWRVLVRAAVGLVGLNFLSSWACSGGLASRWRKKRVEGLRHRRRVWSTRHPSTADLMGTANAESISASHAANTSIRRRRVGVLTFVVMVLHVSAWIGIGCLEGRRRKKAVSRLLRRRHVLHVRRPSVADLMAEICF</sequence>
<accession>A0A9Q1K1W7</accession>
<evidence type="ECO:0000313" key="3">
    <source>
        <dbReference type="EMBL" id="KAJ8435274.1"/>
    </source>
</evidence>
<evidence type="ECO:0000256" key="1">
    <source>
        <dbReference type="SAM" id="MobiDB-lite"/>
    </source>
</evidence>
<keyword evidence="2" id="KW-1133">Transmembrane helix</keyword>
<dbReference type="AlphaFoldDB" id="A0A9Q1K1W7"/>
<evidence type="ECO:0000256" key="2">
    <source>
        <dbReference type="SAM" id="Phobius"/>
    </source>
</evidence>
<comment type="caution">
    <text evidence="3">The sequence shown here is derived from an EMBL/GenBank/DDBJ whole genome shotgun (WGS) entry which is preliminary data.</text>
</comment>
<gene>
    <name evidence="3" type="ORF">Cgig2_030029</name>
</gene>
<keyword evidence="4" id="KW-1185">Reference proteome</keyword>